<evidence type="ECO:0000313" key="1">
    <source>
        <dbReference type="EMBL" id="CEK74154.1"/>
    </source>
</evidence>
<sequence>AALSYINNIFVYKKFLSVVIVFKKKYLRDDRVQVQVQLLMTYYYLCFKYIQDLLECILCVLSVQVGRFQYPSCIQYQILEMHRDCALRA</sequence>
<gene>
    <name evidence="1" type="primary">ORF89875</name>
</gene>
<accession>A0A0B6ZZS9</accession>
<feature type="non-terminal residue" evidence="1">
    <location>
        <position position="1"/>
    </location>
</feature>
<name>A0A0B6ZZS9_9EUPU</name>
<protein>
    <submittedName>
        <fullName evidence="1">Uncharacterized protein</fullName>
    </submittedName>
</protein>
<organism evidence="1">
    <name type="scientific">Arion vulgaris</name>
    <dbReference type="NCBI Taxonomy" id="1028688"/>
    <lineage>
        <taxon>Eukaryota</taxon>
        <taxon>Metazoa</taxon>
        <taxon>Spiralia</taxon>
        <taxon>Lophotrochozoa</taxon>
        <taxon>Mollusca</taxon>
        <taxon>Gastropoda</taxon>
        <taxon>Heterobranchia</taxon>
        <taxon>Euthyneura</taxon>
        <taxon>Panpulmonata</taxon>
        <taxon>Eupulmonata</taxon>
        <taxon>Stylommatophora</taxon>
        <taxon>Helicina</taxon>
        <taxon>Arionoidea</taxon>
        <taxon>Arionidae</taxon>
        <taxon>Arion</taxon>
    </lineage>
</organism>
<dbReference type="EMBL" id="HACG01027289">
    <property type="protein sequence ID" value="CEK74154.1"/>
    <property type="molecule type" value="Transcribed_RNA"/>
</dbReference>
<proteinExistence type="predicted"/>
<dbReference type="AlphaFoldDB" id="A0A0B6ZZS9"/>
<reference evidence="1" key="1">
    <citation type="submission" date="2014-12" db="EMBL/GenBank/DDBJ databases">
        <title>Insight into the proteome of Arion vulgaris.</title>
        <authorList>
            <person name="Aradska J."/>
            <person name="Bulat T."/>
            <person name="Smidak R."/>
            <person name="Sarate P."/>
            <person name="Gangsoo J."/>
            <person name="Sialana F."/>
            <person name="Bilban M."/>
            <person name="Lubec G."/>
        </authorList>
    </citation>
    <scope>NUCLEOTIDE SEQUENCE</scope>
    <source>
        <tissue evidence="1">Skin</tissue>
    </source>
</reference>